<reference evidence="18 19" key="1">
    <citation type="submission" date="2018-12" db="EMBL/GenBank/DDBJ databases">
        <title>Amycolatopsis eburnea sp. nov. actinomycete associate with arbuscular mycorrhiza fungal spore.</title>
        <authorList>
            <person name="Lumyong S."/>
            <person name="Chaiya L."/>
        </authorList>
    </citation>
    <scope>NUCLEOTIDE SEQUENCE [LARGE SCALE GENOMIC DNA]</scope>
    <source>
        <strain evidence="18 19">GLM-1</strain>
    </source>
</reference>
<dbReference type="Gene3D" id="3.30.70.3290">
    <property type="match status" value="2"/>
</dbReference>
<dbReference type="Gene3D" id="6.10.140.1830">
    <property type="match status" value="1"/>
</dbReference>
<gene>
    <name evidence="18" type="ORF">EIY87_20155</name>
</gene>
<evidence type="ECO:0000256" key="1">
    <source>
        <dbReference type="ARBA" id="ARBA00001957"/>
    </source>
</evidence>
<evidence type="ECO:0000259" key="15">
    <source>
        <dbReference type="PROSITE" id="PS50075"/>
    </source>
</evidence>
<dbReference type="SUPFAM" id="SSF55048">
    <property type="entry name" value="Probable ACP-binding domain of malonyl-CoA ACP transacylase"/>
    <property type="match status" value="2"/>
</dbReference>
<dbReference type="EMBL" id="RSEC01000046">
    <property type="protein sequence ID" value="RSD17111.1"/>
    <property type="molecule type" value="Genomic_DNA"/>
</dbReference>
<dbReference type="SMART" id="SM01294">
    <property type="entry name" value="PKS_PP_betabranch"/>
    <property type="match status" value="2"/>
</dbReference>
<dbReference type="Gene3D" id="3.10.129.110">
    <property type="entry name" value="Polyketide synthase dehydratase"/>
    <property type="match status" value="1"/>
</dbReference>
<dbReference type="Gene3D" id="3.40.47.10">
    <property type="match status" value="2"/>
</dbReference>
<dbReference type="InterPro" id="IPR016035">
    <property type="entry name" value="Acyl_Trfase/lysoPLipase"/>
</dbReference>
<dbReference type="CDD" id="cd08956">
    <property type="entry name" value="KR_3_FAS_SDR_x"/>
    <property type="match status" value="1"/>
</dbReference>
<feature type="domain" description="Carrier" evidence="15">
    <location>
        <begin position="2995"/>
        <end position="3070"/>
    </location>
</feature>
<evidence type="ECO:0000313" key="19">
    <source>
        <dbReference type="Proteomes" id="UP000267081"/>
    </source>
</evidence>
<evidence type="ECO:0000256" key="6">
    <source>
        <dbReference type="ARBA" id="ARBA00023194"/>
    </source>
</evidence>
<dbReference type="InterPro" id="IPR050091">
    <property type="entry name" value="PKS_NRPS_Biosynth_Enz"/>
</dbReference>
<evidence type="ECO:0000256" key="5">
    <source>
        <dbReference type="ARBA" id="ARBA00022737"/>
    </source>
</evidence>
<dbReference type="InterPro" id="IPR049551">
    <property type="entry name" value="PKS_DH_C"/>
</dbReference>
<feature type="domain" description="Carrier" evidence="15">
    <location>
        <begin position="1358"/>
        <end position="1436"/>
    </location>
</feature>
<evidence type="ECO:0000313" key="18">
    <source>
        <dbReference type="EMBL" id="RSD17111.1"/>
    </source>
</evidence>
<dbReference type="GO" id="GO:0006633">
    <property type="term" value="P:fatty acid biosynthetic process"/>
    <property type="evidence" value="ECO:0007669"/>
    <property type="project" value="InterPro"/>
</dbReference>
<dbReference type="SUPFAM" id="SSF53901">
    <property type="entry name" value="Thiolase-like"/>
    <property type="match status" value="2"/>
</dbReference>
<dbReference type="SUPFAM" id="SSF52151">
    <property type="entry name" value="FabD/lysophospholipase-like"/>
    <property type="match status" value="2"/>
</dbReference>
<dbReference type="InterPro" id="IPR049552">
    <property type="entry name" value="PKS_DH_N"/>
</dbReference>
<dbReference type="GO" id="GO:0004315">
    <property type="term" value="F:3-oxoacyl-[acyl-carrier-protein] synthase activity"/>
    <property type="evidence" value="ECO:0007669"/>
    <property type="project" value="InterPro"/>
</dbReference>
<comment type="catalytic activity">
    <reaction evidence="9">
        <text>6 (S)-methylmalonyl-CoA + propanoyl-CoA + 6 NADPH + 12 H(+) = 6-deoxyerythronolide B + 6 CO2 + 6 NADP(+) + 7 CoA + H2O</text>
        <dbReference type="Rhea" id="RHEA:23068"/>
        <dbReference type="ChEBI" id="CHEBI:15377"/>
        <dbReference type="ChEBI" id="CHEBI:15378"/>
        <dbReference type="ChEBI" id="CHEBI:16089"/>
        <dbReference type="ChEBI" id="CHEBI:16526"/>
        <dbReference type="ChEBI" id="CHEBI:57287"/>
        <dbReference type="ChEBI" id="CHEBI:57327"/>
        <dbReference type="ChEBI" id="CHEBI:57392"/>
        <dbReference type="ChEBI" id="CHEBI:57783"/>
        <dbReference type="ChEBI" id="CHEBI:58349"/>
        <dbReference type="EC" id="2.3.1.94"/>
    </reaction>
</comment>
<dbReference type="SMART" id="SM00827">
    <property type="entry name" value="PKS_AT"/>
    <property type="match status" value="2"/>
</dbReference>
<dbReference type="SUPFAM" id="SSF47336">
    <property type="entry name" value="ACP-like"/>
    <property type="match status" value="2"/>
</dbReference>
<dbReference type="PROSITE" id="PS50075">
    <property type="entry name" value="CARRIER"/>
    <property type="match status" value="2"/>
</dbReference>
<dbReference type="InterPro" id="IPR015083">
    <property type="entry name" value="NorB/c/GfsB-D-like_docking"/>
</dbReference>
<dbReference type="InterPro" id="IPR032821">
    <property type="entry name" value="PKS_assoc"/>
</dbReference>
<dbReference type="GO" id="GO:0004312">
    <property type="term" value="F:fatty acid synthase activity"/>
    <property type="evidence" value="ECO:0007669"/>
    <property type="project" value="TreeGrafter"/>
</dbReference>
<dbReference type="InterPro" id="IPR036736">
    <property type="entry name" value="ACP-like_sf"/>
</dbReference>
<sequence length="3145" mass="328987">MTEDKKLVEYLKWVTADLAKTRKRVEELETAEPEPVAIVSMACRYPGGVTSPEGLWELVLDGGDGIGAFPEDRGWDLGGLFGDERGRSYVREGGFLDHAGRFDPGLFGISPREALAMDPQQRHLLEVSWEVIERAGLDPLSLRGSKTGVFAGVMYHDYGQGARFPEEALGFLGVGTAGSVLSGRVSYTLGLEGPAVTIDTACSSSLVAMHWAAQALRAGDCELAIAGGVTIMATPGSFVDFSAQGGLARDGRCKSYAESADGVGWAEGVGLVLLERLSDARRNGHEVLAVLRGSAVNQDGASNGLTAPNGPSQQRVIRQALGTSGLTVSDVDVVEGHGTGTPLGDPIEAQSLLATYGKGRSTPLLLGSVKSNIGHTQAAAGVAGVIKMVQAMRHGVVPKSVHLDEPSSHVDWTAGAVEVVTEHTPWPETGRVRRSAVSSFGISGTNAHVILEQPEPAERPDTEARPGVRAFVVAGRTEAALAAQAARLRDHLDSGDASAADVAWSLAKSRAALDHRAVIVAEDPRDDLAALAAGTPGPAVTTGVADIDGRVVFVFPGQGAQWAGMGARLLDESPVFAARIAECEAALSPYIDWSLTDVLRGAAPLDRVDVVQPASFAVMVALAALWQAHGITPDAVVGHSQGEIAAACVSGALGLDDAARVVALRSQAIARRLAGAGIMLSASVPAADVEARLARFGGRLSVAVANSPSSVVVAGDPAAGEEFLAELAEAGLRARRIDVDYASHSAHVELIEDELTAALAGLRPRQSEIPFFSTVDGEWLDTTRMDAGYWYRNLRQRVRFEEAIRELLSLQYQAFLEISSHPVLNVPLQEIAEDAGARAVVTGTLRRTDGGLDRFLTSVAKAHVRGVSPDWTTFLAEGARIVPLPTYAFQHENYWPEPAEARTADPAEAEFWTAVDDADFAALSTTLDVEEDALTRVLPALSSWRRRRGEQSAVDGWRYRVTWKPLPDGTSATGRWLALVPEGLDVPFEADRLVVAPDADPVEVLREGLGEHTGVVSFLDLDGTTFTTTAALVEFLAEADPVVPLWAVTRGAVSVGRSDPLADPARAALWGAGRVLALEYPRAWGGLIDLPETLDERAAARFAAALGGPEDQVAVRASGLFARRLVHAAAGGAAEPWRPHGTVLVTGAEEGFGARVAEWVTESGAEVVTEIPGDRPLTAVLHTAGMTGDPGAWTTAVQLDAALAGTDLEAFVLFTSVSAVWGAEGQRDRAAVDTGLEALARHRRDRGRTATAVAWSAWEGTGVAEDEETAGFLRARGLRPLPVEQALLALGQAVAHDDTAVVLADVHWDRFVPAITSRRDGTLLGELPEVRALADTGAGDVTAASGLLGRLREADPRERETLLLDLVREQVAGLLGYAGAAAVEPRRPFKELGFDSLTSVELRNRINAATGLTLPSTLVFDHPRPDAVARLLATELLGDDDPAAAPAVTGAVDGDPIVVVGMSCRYPGGVRSPEDLWRLVADGTDAITEFPGDRGWDLLGLRDGASYVHEGGFVDGVANFDAGFFGISPREALAMDPQQRQLLEVAWELFERAGVDPEGLRGSTTGVYVGGSGNGYTPPPELAGHLLTGAATSVLSGRISYLFGLEGPSVTVDTACSSSLVALHMAARALASGECSLAVAGGVTVMATPSAFVEFSYQGGLAPDGRCRSFAETAGGTGWSEGTGLLLLERLSDARRNGHQPLAVLRGTAVNSDGASNGLTAPNGPSQQRVIRQALANAGLSTSDVDAVEAHGTGTSLGDPIEAQALLATYGQDRQEPLLLGSIKSNLGHAQSAAGVAGVIKMIEALRHGVLPKTVHLDEPTSQVDWTAGAISLLTEQRPWPETGRPRRGAVSSFGVSGTNAHVILEQAEDTEISEASVTGPVPVLLSARTPERLAAQAARIADFVATQPDLTDLAAALATTRTHFEHRTAVVAADRDELLAGLREIGGPTLAGPDGKLAVLFAGQGSQHLGMGRELAATYPVFADALDAVLAHLDVELDRPLREVMHGDDASLLDQTQYAQAAIFAFEVALFRLLESWGITPDLLAGHSVGEIAAAHVAGVFSLAGACRLVAARGRLMQALPPGGAMLSVVASEEEVAPLLGDDVVIAAVNGPRSVVVSGTEAAVLAVGEHFAKTKRLAVSHAFHSPLIEPALDEFGRVVAGLELEAPSIPIVSTVAGEADFTSPEYWVRQAREAVRFADAVTTLASAGVTAFLDVGPDGVAAAMAAENLTGGEVVAAVRDEPRTLVTALTRLHHARVPVDWAKFFGGGRPVALPTYPFAPDRYWPEGFHGAHGDLRLSGLHSAEHPLLGAGVALPESGGFLFTGALSPQLQPWLADHTVDGVIVFPEAGFVELAVRAGDEVGCDLLEELTVEVPLTLPPVGGVHAQVVVGPEGTGGTRELTIWTRPEGEGEQPWTRTAAGRLAPGASEPAVDPAWPPAAVELALDGFYDDHAQVGAAFRGLQAAWRSGDDVFAEVALPASRQDDAFGLHPALLDAALQAVTLLDLPLRPATGWTRFALHASGAAAARVHLRRTEDTIALTLTDLGGALVASAEAVSFGEAAAPRQQGHDSLFHLEWTPLPSAEPSGRRFVVFGEDATDLADDAVVVVPVDTSGDPVTATHRATTQVLEQLQSFLATDVQVVFQTGEGPAAAAVQGLVRAAQSENPGRFLLVEGDAVDAAVASGEPQVSVRDGVPHRARLVRAPAADRPAPGIGNPDGTVLVTGGTGGLGRLLARHLVTHHGVRHLLLAGRRGLGSAGAAELVNELKGLGADVRVAACDTADREDVADLLSGIPEGHPLTAVVHAAGVLDDGVVGSLTPARLKKVLRPKVDGAWHLHELTRDLDLAAFVLYSSASGLLGGVGQGNYAAANSFLDALASARRAEGLPAVSLAWGPWAQEDGMAGTLADVDAQRLAKSGLRRFTPEEGLALFDTALASPAAVVVPVGLDLAVLRGHIVPPVLGDLVPKTRRTARIDADGVRSFVSRLGELAPDARDRELLDLVRELAASVLGHGSPAAIDPDTGFTEIGFDSLTVVELRNRLGYATGLTLPATVLFDHPNPRVLSAHLLSLLSPEPVDASAQVLSSLSHFEALVSDPSLAPETVGVLTTRLRSLLDRLDGPSEFLESLDSADDGELFRLIDSELGTD</sequence>
<dbReference type="PANTHER" id="PTHR43775:SF51">
    <property type="entry name" value="INACTIVE PHENOLPHTHIOCEROL SYNTHESIS POLYKETIDE SYNTHASE TYPE I PKS1-RELATED"/>
    <property type="match status" value="1"/>
</dbReference>
<evidence type="ECO:0000256" key="9">
    <source>
        <dbReference type="ARBA" id="ARBA00052442"/>
    </source>
</evidence>
<keyword evidence="2" id="KW-0596">Phosphopantetheine</keyword>
<dbReference type="Pfam" id="PF02801">
    <property type="entry name" value="Ketoacyl-synt_C"/>
    <property type="match status" value="2"/>
</dbReference>
<feature type="domain" description="Ketosynthase family 3 (KS3)" evidence="16">
    <location>
        <begin position="33"/>
        <end position="453"/>
    </location>
</feature>
<dbReference type="InterPro" id="IPR016039">
    <property type="entry name" value="Thiolase-like"/>
</dbReference>
<dbReference type="InterPro" id="IPR014031">
    <property type="entry name" value="Ketoacyl_synth_C"/>
</dbReference>
<dbReference type="FunFam" id="3.40.366.10:FF:000002">
    <property type="entry name" value="Probable polyketide synthase 2"/>
    <property type="match status" value="1"/>
</dbReference>
<comment type="pathway">
    <text evidence="11">Antibiotic biosynthesis; erythromycin biosynthesis.</text>
</comment>
<dbReference type="CDD" id="cd08952">
    <property type="entry name" value="KR_1_SDR_x"/>
    <property type="match status" value="1"/>
</dbReference>
<comment type="subunit">
    <text evidence="12">Homodimer. Erythronolide synthase is composed of EryAI, EryAII and EryAIII multimodular (2 modules) polypeptides each coding for a functional synthase subunit which participates in 2 of the six FAS-like elongation steps required for formation of the polyketide. Module 1, 2, 3, 4, 5, and 6 participating in biosynthesis steps 1, 2, 3, 4, 5, and 6, respectively.</text>
</comment>
<dbReference type="OrthoDB" id="9778690at2"/>
<keyword evidence="4" id="KW-0808">Transferase</keyword>
<dbReference type="InterPro" id="IPR020807">
    <property type="entry name" value="PKS_DH"/>
</dbReference>
<dbReference type="PROSITE" id="PS00012">
    <property type="entry name" value="PHOSPHOPANTETHEINE"/>
    <property type="match status" value="2"/>
</dbReference>
<dbReference type="InterPro" id="IPR006162">
    <property type="entry name" value="Ppantetheine_attach_site"/>
</dbReference>
<feature type="domain" description="PKS/mFAS DH" evidence="17">
    <location>
        <begin position="2306"/>
        <end position="2589"/>
    </location>
</feature>
<dbReference type="InterPro" id="IPR001227">
    <property type="entry name" value="Ac_transferase_dom_sf"/>
</dbReference>
<dbReference type="GO" id="GO:0047879">
    <property type="term" value="F:erythronolide synthase activity"/>
    <property type="evidence" value="ECO:0007669"/>
    <property type="project" value="UniProtKB-EC"/>
</dbReference>
<dbReference type="InterPro" id="IPR042104">
    <property type="entry name" value="PKS_dehydratase_sf"/>
</dbReference>
<accession>A0A427T8M3</accession>
<feature type="region of interest" description="C-terminal hotdog fold" evidence="14">
    <location>
        <begin position="2440"/>
        <end position="2589"/>
    </location>
</feature>
<dbReference type="Gene3D" id="3.40.366.10">
    <property type="entry name" value="Malonyl-Coenzyme A Acyl Carrier Protein, domain 2"/>
    <property type="match status" value="2"/>
</dbReference>
<evidence type="ECO:0000256" key="8">
    <source>
        <dbReference type="ARBA" id="ARBA00023315"/>
    </source>
</evidence>
<feature type="domain" description="Ketosynthase family 3 (KS3)" evidence="16">
    <location>
        <begin position="1454"/>
        <end position="1867"/>
    </location>
</feature>
<feature type="active site" description="Proton acceptor; for dehydratase activity" evidence="14">
    <location>
        <position position="2338"/>
    </location>
</feature>
<dbReference type="Pfam" id="PF08659">
    <property type="entry name" value="KR"/>
    <property type="match status" value="2"/>
</dbReference>
<dbReference type="InterPro" id="IPR036291">
    <property type="entry name" value="NAD(P)-bd_dom_sf"/>
</dbReference>
<feature type="region of interest" description="N-terminal hotdog fold" evidence="14">
    <location>
        <begin position="2306"/>
        <end position="2430"/>
    </location>
</feature>
<dbReference type="FunFam" id="3.40.47.10:FF:000019">
    <property type="entry name" value="Polyketide synthase type I"/>
    <property type="match status" value="2"/>
</dbReference>
<dbReference type="PANTHER" id="PTHR43775">
    <property type="entry name" value="FATTY ACID SYNTHASE"/>
    <property type="match status" value="1"/>
</dbReference>
<dbReference type="Pfam" id="PF08990">
    <property type="entry name" value="Docking"/>
    <property type="match status" value="1"/>
</dbReference>
<dbReference type="InterPro" id="IPR018201">
    <property type="entry name" value="Ketoacyl_synth_AS"/>
</dbReference>
<comment type="cofactor">
    <cofactor evidence="1">
        <name>pantetheine 4'-phosphate</name>
        <dbReference type="ChEBI" id="CHEBI:47942"/>
    </cofactor>
</comment>
<evidence type="ECO:0000256" key="3">
    <source>
        <dbReference type="ARBA" id="ARBA00022553"/>
    </source>
</evidence>
<dbReference type="Pfam" id="PF16197">
    <property type="entry name" value="KAsynt_C_assoc"/>
    <property type="match status" value="2"/>
</dbReference>
<dbReference type="SMART" id="SM00826">
    <property type="entry name" value="PKS_DH"/>
    <property type="match status" value="1"/>
</dbReference>
<evidence type="ECO:0000259" key="16">
    <source>
        <dbReference type="PROSITE" id="PS52004"/>
    </source>
</evidence>
<dbReference type="GO" id="GO:0031177">
    <property type="term" value="F:phosphopantetheine binding"/>
    <property type="evidence" value="ECO:0007669"/>
    <property type="project" value="InterPro"/>
</dbReference>
<keyword evidence="5" id="KW-0677">Repeat</keyword>
<evidence type="ECO:0000256" key="4">
    <source>
        <dbReference type="ARBA" id="ARBA00022679"/>
    </source>
</evidence>
<dbReference type="SMART" id="SM00822">
    <property type="entry name" value="PKS_KR"/>
    <property type="match status" value="2"/>
</dbReference>
<dbReference type="GO" id="GO:0033068">
    <property type="term" value="P:macrolide biosynthetic process"/>
    <property type="evidence" value="ECO:0007669"/>
    <property type="project" value="UniProtKB-ARBA"/>
</dbReference>
<dbReference type="PROSITE" id="PS52019">
    <property type="entry name" value="PKS_MFAS_DH"/>
    <property type="match status" value="1"/>
</dbReference>
<evidence type="ECO:0000256" key="13">
    <source>
        <dbReference type="ARBA" id="ARBA00066981"/>
    </source>
</evidence>
<evidence type="ECO:0000256" key="10">
    <source>
        <dbReference type="ARBA" id="ARBA00060158"/>
    </source>
</evidence>
<dbReference type="Pfam" id="PF00698">
    <property type="entry name" value="Acyl_transf_1"/>
    <property type="match status" value="2"/>
</dbReference>
<dbReference type="FunFam" id="1.10.1200.10:FF:000007">
    <property type="entry name" value="Probable polyketide synthase pks17"/>
    <property type="match status" value="2"/>
</dbReference>
<dbReference type="SMART" id="SM00823">
    <property type="entry name" value="PKS_PP"/>
    <property type="match status" value="2"/>
</dbReference>
<dbReference type="EC" id="2.3.1.94" evidence="13"/>
<evidence type="ECO:0000256" key="7">
    <source>
        <dbReference type="ARBA" id="ARBA00023268"/>
    </source>
</evidence>
<evidence type="ECO:0000256" key="11">
    <source>
        <dbReference type="ARBA" id="ARBA00060622"/>
    </source>
</evidence>
<keyword evidence="6" id="KW-0045">Antibiotic biosynthesis</keyword>
<evidence type="ECO:0000256" key="2">
    <source>
        <dbReference type="ARBA" id="ARBA00022450"/>
    </source>
</evidence>
<dbReference type="InterPro" id="IPR014030">
    <property type="entry name" value="Ketoacyl_synth_N"/>
</dbReference>
<keyword evidence="8" id="KW-0012">Acyltransferase</keyword>
<dbReference type="Pfam" id="PF18369">
    <property type="entry name" value="PKS_DE"/>
    <property type="match status" value="1"/>
</dbReference>
<dbReference type="InterPro" id="IPR041618">
    <property type="entry name" value="PKS_DE"/>
</dbReference>
<protein>
    <recommendedName>
        <fullName evidence="13">6-deoxyerythronolide-B synthase</fullName>
        <ecNumber evidence="13">2.3.1.94</ecNumber>
    </recommendedName>
</protein>
<dbReference type="InterPro" id="IPR020806">
    <property type="entry name" value="PKS_PP-bd"/>
</dbReference>
<comment type="function">
    <text evidence="10">Involved in the biosynthesis of antibiotic erythromycin via the biosynthesis of its aglycone precursor, 6-deoxyerythronolide B (6-dEB).</text>
</comment>
<keyword evidence="19" id="KW-1185">Reference proteome</keyword>
<dbReference type="PROSITE" id="PS52004">
    <property type="entry name" value="KS3_2"/>
    <property type="match status" value="2"/>
</dbReference>
<feature type="active site" description="Proton donor; for dehydratase activity" evidence="14">
    <location>
        <position position="2495"/>
    </location>
</feature>
<dbReference type="Pfam" id="PF00550">
    <property type="entry name" value="PP-binding"/>
    <property type="match status" value="2"/>
</dbReference>
<name>A0A427T8M3_9PSEU</name>
<dbReference type="InterPro" id="IPR016036">
    <property type="entry name" value="Malonyl_transacylase_ACP-bd"/>
</dbReference>
<dbReference type="SUPFAM" id="SSF51735">
    <property type="entry name" value="NAD(P)-binding Rossmann-fold domains"/>
    <property type="match status" value="4"/>
</dbReference>
<dbReference type="CDD" id="cd00833">
    <property type="entry name" value="PKS"/>
    <property type="match status" value="2"/>
</dbReference>
<dbReference type="Gene3D" id="3.40.50.720">
    <property type="entry name" value="NAD(P)-binding Rossmann-like Domain"/>
    <property type="match status" value="3"/>
</dbReference>
<organism evidence="18 19">
    <name type="scientific">Amycolatopsis eburnea</name>
    <dbReference type="NCBI Taxonomy" id="2267691"/>
    <lineage>
        <taxon>Bacteria</taxon>
        <taxon>Bacillati</taxon>
        <taxon>Actinomycetota</taxon>
        <taxon>Actinomycetes</taxon>
        <taxon>Pseudonocardiales</taxon>
        <taxon>Pseudonocardiaceae</taxon>
        <taxon>Amycolatopsis</taxon>
    </lineage>
</organism>
<dbReference type="Gene3D" id="1.10.1200.10">
    <property type="entry name" value="ACP-like"/>
    <property type="match status" value="2"/>
</dbReference>
<evidence type="ECO:0000259" key="17">
    <source>
        <dbReference type="PROSITE" id="PS52019"/>
    </source>
</evidence>
<dbReference type="PROSITE" id="PS00606">
    <property type="entry name" value="KS3_1"/>
    <property type="match status" value="2"/>
</dbReference>
<proteinExistence type="predicted"/>
<dbReference type="Proteomes" id="UP000267081">
    <property type="component" value="Unassembled WGS sequence"/>
</dbReference>
<evidence type="ECO:0000256" key="12">
    <source>
        <dbReference type="ARBA" id="ARBA00063272"/>
    </source>
</evidence>
<keyword evidence="3" id="KW-0597">Phosphoprotein</keyword>
<dbReference type="InterPro" id="IPR049900">
    <property type="entry name" value="PKS_mFAS_DH"/>
</dbReference>
<dbReference type="Pfam" id="PF14765">
    <property type="entry name" value="PS-DH"/>
    <property type="match status" value="1"/>
</dbReference>
<dbReference type="SMART" id="SM00825">
    <property type="entry name" value="PKS_KS"/>
    <property type="match status" value="2"/>
</dbReference>
<dbReference type="Pfam" id="PF00109">
    <property type="entry name" value="ketoacyl-synt"/>
    <property type="match status" value="2"/>
</dbReference>
<dbReference type="InterPro" id="IPR013968">
    <property type="entry name" value="PKS_KR"/>
</dbReference>
<keyword evidence="7" id="KW-0511">Multifunctional enzyme</keyword>
<dbReference type="InterPro" id="IPR057326">
    <property type="entry name" value="KR_dom"/>
</dbReference>
<dbReference type="InterPro" id="IPR009081">
    <property type="entry name" value="PP-bd_ACP"/>
</dbReference>
<dbReference type="Pfam" id="PF21089">
    <property type="entry name" value="PKS_DH_N"/>
    <property type="match status" value="1"/>
</dbReference>
<dbReference type="InterPro" id="IPR014043">
    <property type="entry name" value="Acyl_transferase_dom"/>
</dbReference>
<evidence type="ECO:0000256" key="14">
    <source>
        <dbReference type="PROSITE-ProRule" id="PRU01363"/>
    </source>
</evidence>
<dbReference type="InterPro" id="IPR020841">
    <property type="entry name" value="PKS_Beta-ketoAc_synthase_dom"/>
</dbReference>
<comment type="caution">
    <text evidence="18">The sequence shown here is derived from an EMBL/GenBank/DDBJ whole genome shotgun (WGS) entry which is preliminary data.</text>
</comment>